<dbReference type="InterPro" id="IPR036291">
    <property type="entry name" value="NAD(P)-bd_dom_sf"/>
</dbReference>
<reference evidence="6 7" key="1">
    <citation type="submission" date="2019-02" db="EMBL/GenBank/DDBJ databases">
        <title>Genome sequencing of the rare red list fungi Hericium alpestre (H. flagellum).</title>
        <authorList>
            <person name="Buettner E."/>
            <person name="Kellner H."/>
        </authorList>
    </citation>
    <scope>NUCLEOTIDE SEQUENCE [LARGE SCALE GENOMIC DNA]</scope>
    <source>
        <strain evidence="6 7">DSM 108284</strain>
    </source>
</reference>
<feature type="domain" description="Ketoreductase" evidence="5">
    <location>
        <begin position="4"/>
        <end position="185"/>
    </location>
</feature>
<sequence length="259" mass="27703">MSSPVVVVTGASKGIGLAITRILLQKFSATVVAISRTRSSDLGDLFKTHGGALIIEECDVADETALRSTLINVEETLGHLDALVLNAGVLEPLGRIGSPESSLDGWRSHFEVNLFSCVNAVKVALPALRKSKYTGRVIFTSSGSAVGGTPGWGPYNASKAALNSLCRTLANEEPDIITVAIRPGKVDTAMQTTIREKGAGPMTDKDYQIFIREHEEGKLVKPEDCGHVMAALSVLATKELSGGFFSWNSKECEPYRWPA</sequence>
<protein>
    <recommendedName>
        <fullName evidence="5">Ketoreductase domain-containing protein</fullName>
    </recommendedName>
</protein>
<keyword evidence="2" id="KW-0521">NADP</keyword>
<dbReference type="AlphaFoldDB" id="A0A4Y9ZKD4"/>
<comment type="caution">
    <text evidence="6">The sequence shown here is derived from an EMBL/GenBank/DDBJ whole genome shotgun (WGS) entry which is preliminary data.</text>
</comment>
<comment type="similarity">
    <text evidence="1 4">Belongs to the short-chain dehydrogenases/reductases (SDR) family.</text>
</comment>
<dbReference type="PRINTS" id="PR00081">
    <property type="entry name" value="GDHRDH"/>
</dbReference>
<dbReference type="PANTHER" id="PTHR43008">
    <property type="entry name" value="BENZIL REDUCTASE"/>
    <property type="match status" value="1"/>
</dbReference>
<evidence type="ECO:0000313" key="6">
    <source>
        <dbReference type="EMBL" id="TFY74914.1"/>
    </source>
</evidence>
<proteinExistence type="inferred from homology"/>
<evidence type="ECO:0000256" key="3">
    <source>
        <dbReference type="ARBA" id="ARBA00023002"/>
    </source>
</evidence>
<evidence type="ECO:0000313" key="7">
    <source>
        <dbReference type="Proteomes" id="UP000298061"/>
    </source>
</evidence>
<dbReference type="Pfam" id="PF00106">
    <property type="entry name" value="adh_short"/>
    <property type="match status" value="1"/>
</dbReference>
<dbReference type="STRING" id="135208.A0A4Y9ZKD4"/>
<gene>
    <name evidence="6" type="ORF">EWM64_g9099</name>
</gene>
<dbReference type="GO" id="GO:0016616">
    <property type="term" value="F:oxidoreductase activity, acting on the CH-OH group of donors, NAD or NADP as acceptor"/>
    <property type="evidence" value="ECO:0007669"/>
    <property type="project" value="UniProtKB-ARBA"/>
</dbReference>
<dbReference type="PRINTS" id="PR00080">
    <property type="entry name" value="SDRFAMILY"/>
</dbReference>
<keyword evidence="3" id="KW-0560">Oxidoreductase</keyword>
<organism evidence="6 7">
    <name type="scientific">Hericium alpestre</name>
    <dbReference type="NCBI Taxonomy" id="135208"/>
    <lineage>
        <taxon>Eukaryota</taxon>
        <taxon>Fungi</taxon>
        <taxon>Dikarya</taxon>
        <taxon>Basidiomycota</taxon>
        <taxon>Agaricomycotina</taxon>
        <taxon>Agaricomycetes</taxon>
        <taxon>Russulales</taxon>
        <taxon>Hericiaceae</taxon>
        <taxon>Hericium</taxon>
    </lineage>
</organism>
<dbReference type="SMART" id="SM00822">
    <property type="entry name" value="PKS_KR"/>
    <property type="match status" value="1"/>
</dbReference>
<name>A0A4Y9ZKD4_9AGAM</name>
<evidence type="ECO:0000256" key="1">
    <source>
        <dbReference type="ARBA" id="ARBA00006484"/>
    </source>
</evidence>
<dbReference type="Gene3D" id="3.40.50.720">
    <property type="entry name" value="NAD(P)-binding Rossmann-like Domain"/>
    <property type="match status" value="1"/>
</dbReference>
<dbReference type="GO" id="GO:0050664">
    <property type="term" value="F:oxidoreductase activity, acting on NAD(P)H, oxygen as acceptor"/>
    <property type="evidence" value="ECO:0007669"/>
    <property type="project" value="TreeGrafter"/>
</dbReference>
<dbReference type="InterPro" id="IPR057326">
    <property type="entry name" value="KR_dom"/>
</dbReference>
<evidence type="ECO:0000256" key="4">
    <source>
        <dbReference type="RuleBase" id="RU000363"/>
    </source>
</evidence>
<evidence type="ECO:0000256" key="2">
    <source>
        <dbReference type="ARBA" id="ARBA00022857"/>
    </source>
</evidence>
<dbReference type="OrthoDB" id="9876299at2759"/>
<dbReference type="InterPro" id="IPR020904">
    <property type="entry name" value="Sc_DH/Rdtase_CS"/>
</dbReference>
<dbReference type="Proteomes" id="UP000298061">
    <property type="component" value="Unassembled WGS sequence"/>
</dbReference>
<evidence type="ECO:0000259" key="5">
    <source>
        <dbReference type="SMART" id="SM00822"/>
    </source>
</evidence>
<keyword evidence="7" id="KW-1185">Reference proteome</keyword>
<dbReference type="PANTHER" id="PTHR43008:SF8">
    <property type="entry name" value="BENZIL REDUCTASE ((S)-BENZOIN FORMING) IRC24"/>
    <property type="match status" value="1"/>
</dbReference>
<dbReference type="EMBL" id="SFCI01001807">
    <property type="protein sequence ID" value="TFY74914.1"/>
    <property type="molecule type" value="Genomic_DNA"/>
</dbReference>
<dbReference type="InterPro" id="IPR002347">
    <property type="entry name" value="SDR_fam"/>
</dbReference>
<dbReference type="SUPFAM" id="SSF51735">
    <property type="entry name" value="NAD(P)-binding Rossmann-fold domains"/>
    <property type="match status" value="1"/>
</dbReference>
<dbReference type="PROSITE" id="PS00061">
    <property type="entry name" value="ADH_SHORT"/>
    <property type="match status" value="1"/>
</dbReference>
<accession>A0A4Y9ZKD4</accession>